<dbReference type="PANTHER" id="PTHR10353">
    <property type="entry name" value="GLYCOSYL HYDROLASE"/>
    <property type="match status" value="1"/>
</dbReference>
<evidence type="ECO:0000313" key="6">
    <source>
        <dbReference type="EMBL" id="KAG8482090.1"/>
    </source>
</evidence>
<feature type="signal peptide" evidence="5">
    <location>
        <begin position="1"/>
        <end position="24"/>
    </location>
</feature>
<evidence type="ECO:0008006" key="8">
    <source>
        <dbReference type="Google" id="ProtNLM"/>
    </source>
</evidence>
<evidence type="ECO:0000256" key="1">
    <source>
        <dbReference type="ARBA" id="ARBA00010838"/>
    </source>
</evidence>
<dbReference type="GO" id="GO:0047782">
    <property type="term" value="F:coniferin beta-glucosidase activity"/>
    <property type="evidence" value="ECO:0007669"/>
    <property type="project" value="UniProtKB-ARBA"/>
</dbReference>
<evidence type="ECO:0000256" key="4">
    <source>
        <dbReference type="SAM" id="Phobius"/>
    </source>
</evidence>
<dbReference type="GO" id="GO:0005975">
    <property type="term" value="P:carbohydrate metabolic process"/>
    <property type="evidence" value="ECO:0007669"/>
    <property type="project" value="InterPro"/>
</dbReference>
<keyword evidence="3" id="KW-0326">Glycosidase</keyword>
<proteinExistence type="inferred from homology"/>
<dbReference type="InterPro" id="IPR001360">
    <property type="entry name" value="Glyco_hydro_1"/>
</dbReference>
<dbReference type="Pfam" id="PF00232">
    <property type="entry name" value="Glyco_hydro_1"/>
    <property type="match status" value="3"/>
</dbReference>
<dbReference type="EMBL" id="JAHUZN010000010">
    <property type="protein sequence ID" value="KAG8482090.1"/>
    <property type="molecule type" value="Genomic_DNA"/>
</dbReference>
<keyword evidence="5" id="KW-0732">Signal</keyword>
<keyword evidence="7" id="KW-1185">Reference proteome</keyword>
<keyword evidence="4" id="KW-0812">Transmembrane</keyword>
<dbReference type="InterPro" id="IPR033132">
    <property type="entry name" value="GH_1_N_CS"/>
</dbReference>
<dbReference type="InterPro" id="IPR017853">
    <property type="entry name" value="GH"/>
</dbReference>
<comment type="caution">
    <text evidence="6">The sequence shown here is derived from an EMBL/GenBank/DDBJ whole genome shotgun (WGS) entry which is preliminary data.</text>
</comment>
<evidence type="ECO:0000256" key="3">
    <source>
        <dbReference type="ARBA" id="ARBA00023295"/>
    </source>
</evidence>
<feature type="transmembrane region" description="Helical" evidence="4">
    <location>
        <begin position="1124"/>
        <end position="1143"/>
    </location>
</feature>
<keyword evidence="2" id="KW-0378">Hydrolase</keyword>
<dbReference type="PANTHER" id="PTHR10353:SF227">
    <property type="entry name" value="BETA-GLUCOSIDASE 46-LIKE ISOFORM X1"/>
    <property type="match status" value="1"/>
</dbReference>
<evidence type="ECO:0000256" key="5">
    <source>
        <dbReference type="SAM" id="SignalP"/>
    </source>
</evidence>
<keyword evidence="4" id="KW-1133">Transmembrane helix</keyword>
<dbReference type="SUPFAM" id="SSF51445">
    <property type="entry name" value="(Trans)glycosidases"/>
    <property type="match status" value="3"/>
</dbReference>
<protein>
    <recommendedName>
        <fullName evidence="8">Beta-glucosidase</fullName>
    </recommendedName>
</protein>
<dbReference type="PROSITE" id="PS00653">
    <property type="entry name" value="GLYCOSYL_HYDROL_F1_2"/>
    <property type="match status" value="3"/>
</dbReference>
<accession>A0A8J6CTS9</accession>
<dbReference type="PRINTS" id="PR00131">
    <property type="entry name" value="GLHYDRLASE1"/>
</dbReference>
<feature type="transmembrane region" description="Helical" evidence="4">
    <location>
        <begin position="542"/>
        <end position="566"/>
    </location>
</feature>
<name>A0A8J6CTS9_9ROSI</name>
<feature type="chain" id="PRO_5035307909" description="Beta-glucosidase" evidence="5">
    <location>
        <begin position="25"/>
        <end position="1652"/>
    </location>
</feature>
<gene>
    <name evidence="6" type="ORF">CXB51_027097</name>
</gene>
<organism evidence="6 7">
    <name type="scientific">Gossypium anomalum</name>
    <dbReference type="NCBI Taxonomy" id="47600"/>
    <lineage>
        <taxon>Eukaryota</taxon>
        <taxon>Viridiplantae</taxon>
        <taxon>Streptophyta</taxon>
        <taxon>Embryophyta</taxon>
        <taxon>Tracheophyta</taxon>
        <taxon>Spermatophyta</taxon>
        <taxon>Magnoliopsida</taxon>
        <taxon>eudicotyledons</taxon>
        <taxon>Gunneridae</taxon>
        <taxon>Pentapetalae</taxon>
        <taxon>rosids</taxon>
        <taxon>malvids</taxon>
        <taxon>Malvales</taxon>
        <taxon>Malvaceae</taxon>
        <taxon>Malvoideae</taxon>
        <taxon>Gossypium</taxon>
    </lineage>
</organism>
<dbReference type="Proteomes" id="UP000701853">
    <property type="component" value="Chromosome 10"/>
</dbReference>
<evidence type="ECO:0000256" key="2">
    <source>
        <dbReference type="ARBA" id="ARBA00022801"/>
    </source>
</evidence>
<sequence>MDVSLKLYIGFLLLYMLSLEQSLANNSSSFPSNFFFGTSSSAYQYEGAYLADGKGLNNWDVYSHKPGNLIVDGSNADIAVDHYRRYLEDIDLMHSLGVNSYRFSISWARILPKGRFGEINEAGITFYNNLIDGLLPKGIEPFVTLTHIDFPQELEDRYGSWLSPVSQEDFAYYADICFKSFGDRVKYWVTFNEPSFQVKFGYQAGTFPPSRCSKPFGNCTYGDSEKEPFIAAHNIILAHIAAVHIYRTKYQATQGGSIGIVLHCFWYESISNSVADKLAAERAQSFSINWFLDPIIFGRYPQEMQDILGSILPEFSTTEKQKLNKGLDFIGINHYTSFYVRDCMLTTCEPGKGTSKTEGYWAQSSQKNGIDIGEPTELTGRNVYPQGMEKIVTYLKDRYHNVPMIITENGRRDQRCHSNTYVYITSSYKCSHVGYGDMNKPNSTTESLLHDVERIKYLAGYLDALSTAIRKGADVRGYFVWSLLDNFEWNDGYTIRFGLHHVDYKTLRRTPKSSATWYRNFISQHMDIKTISRPMDMSMNKLYIGFFFLLQIFFLPHSISSDRLILRQSLKKKNLSAFPSNFLFGTASSAYQYEGGYLADGKGLNNWDVYSHKPGNNIVDGSNGDIAVDYYHRYLEDIDLMHSLGVNSHRFSISWARILPKGRFGEINEAGIKFYNNLIDGLLLKGIEPFITLTHIDFPQELEDRYGSWLSPESQEDFEYYADICFKSFGDRVKYWVTFNQPDSQVKFGYLTGIFPPSHCSKPFGNCTYGDSEKEPFIAAHNIILAHIAAVHVYRTKYQETQGGSIGIVLNGAWYEPISNSLVDKLAAERARSFTINWFLEPILYGRYPRQMQNILGSILPEFSTTEKQKLKQGLDFIGINHYTSYYVQDCMFSACEPGPGTSKMEGYCAQSSQKNGIPIGEPTELAGKNVYPEGIEKIVIYLKNRYQNIPIIITENGYGDMNKPNSTTEARLHDEKRVEYFARYLDALSTAIRKGADIRGYFIWSLLDNFEWNNGYTVRYGLHHVDYETLKRTPKSSATWYKNFISQHIVKEPKHRISSLCSKGYLKLLIQRNNEQPSTHHEFLSLQSTSTTPSQNRNQARIGLADQTGFVCESAMAISMKKLYISFFILLQILFFFLLNFISCELLIIRQSLKKNNLSAFPSNFLFGTASSAYQYEGGYLADGKGLNNWDVYSHKPGNLIVDGSNADIAVDHYHRYLEDIDLMHSLGVNSYRFSISWDRILPKGRFGEINEAGIKFYNNLIDGLLLKGIEPFVTLTHIDFPQELEDRYGSWLSPESQEDFAYFADICFKSFGDRVKYWVTFNEPDFQVKYGYRLGTFPPSRCSRPFGNCTYGDSEKEPFIVAHNIILAHIAAVHVYRTKYQESQRGSIGIVLHCMWYEPMSNSVADKLAAERAQSFSINWFLEPIIYGRYPREMQNILGSILPEFTTTEKQKLNQGLDFIGVNHYTSFYVKDCMFSACEPGSGTSKTEGFWAQSSQKNGIPIGEPTELSWLNVYPQGMDKIVTYLKHKYHNIPMIITENGYGDVIKADSTIDELLHDEKRIDFMDRHLDALSTAIKKGANVKGYFAWSLLDNFEWNSGYTVRFGLHHVDHKTLMRRLKMSATWYKNFIAEHRKCKGPDQQQLEDANDSPF</sequence>
<dbReference type="OrthoDB" id="65569at2759"/>
<dbReference type="FunFam" id="3.20.20.80:FF:000020">
    <property type="entry name" value="Beta-glucosidase 12"/>
    <property type="match status" value="3"/>
</dbReference>
<reference evidence="6 7" key="1">
    <citation type="journal article" date="2021" name="bioRxiv">
        <title>The Gossypium anomalum genome as a resource for cotton improvement and evolutionary analysis of hybrid incompatibility.</title>
        <authorList>
            <person name="Grover C.E."/>
            <person name="Yuan D."/>
            <person name="Arick M.A."/>
            <person name="Miller E.R."/>
            <person name="Hu G."/>
            <person name="Peterson D.G."/>
            <person name="Wendel J.F."/>
            <person name="Udall J.A."/>
        </authorList>
    </citation>
    <scope>NUCLEOTIDE SEQUENCE [LARGE SCALE GENOMIC DNA]</scope>
    <source>
        <strain evidence="6">JFW-Udall</strain>
        <tissue evidence="6">Leaf</tissue>
    </source>
</reference>
<keyword evidence="4" id="KW-0472">Membrane</keyword>
<dbReference type="Gene3D" id="3.20.20.80">
    <property type="entry name" value="Glycosidases"/>
    <property type="match status" value="3"/>
</dbReference>
<evidence type="ECO:0000313" key="7">
    <source>
        <dbReference type="Proteomes" id="UP000701853"/>
    </source>
</evidence>
<comment type="similarity">
    <text evidence="1">Belongs to the glycosyl hydrolase 1 family.</text>
</comment>